<evidence type="ECO:0000256" key="1">
    <source>
        <dbReference type="ARBA" id="ARBA00004123"/>
    </source>
</evidence>
<gene>
    <name evidence="8" type="ORF">SAY86_009583</name>
</gene>
<dbReference type="PANTHER" id="PTHR16223">
    <property type="entry name" value="TRANSCRIPTION FACTOR BHLH83-RELATED"/>
    <property type="match status" value="1"/>
</dbReference>
<dbReference type="EMBL" id="JAXQNO010000019">
    <property type="protein sequence ID" value="KAK4774648.1"/>
    <property type="molecule type" value="Genomic_DNA"/>
</dbReference>
<evidence type="ECO:0000313" key="9">
    <source>
        <dbReference type="Proteomes" id="UP001346149"/>
    </source>
</evidence>
<feature type="compositionally biased region" description="Low complexity" evidence="6">
    <location>
        <begin position="215"/>
        <end position="224"/>
    </location>
</feature>
<dbReference type="CDD" id="cd11393">
    <property type="entry name" value="bHLH_AtbHLH_like"/>
    <property type="match status" value="1"/>
</dbReference>
<keyword evidence="2" id="KW-0805">Transcription regulation</keyword>
<organism evidence="8 9">
    <name type="scientific">Trapa natans</name>
    <name type="common">Water chestnut</name>
    <dbReference type="NCBI Taxonomy" id="22666"/>
    <lineage>
        <taxon>Eukaryota</taxon>
        <taxon>Viridiplantae</taxon>
        <taxon>Streptophyta</taxon>
        <taxon>Embryophyta</taxon>
        <taxon>Tracheophyta</taxon>
        <taxon>Spermatophyta</taxon>
        <taxon>Magnoliopsida</taxon>
        <taxon>eudicotyledons</taxon>
        <taxon>Gunneridae</taxon>
        <taxon>Pentapetalae</taxon>
        <taxon>rosids</taxon>
        <taxon>malvids</taxon>
        <taxon>Myrtales</taxon>
        <taxon>Lythraceae</taxon>
        <taxon>Trapa</taxon>
    </lineage>
</organism>
<evidence type="ECO:0000256" key="2">
    <source>
        <dbReference type="ARBA" id="ARBA00023015"/>
    </source>
</evidence>
<dbReference type="SUPFAM" id="SSF47459">
    <property type="entry name" value="HLH, helix-loop-helix DNA-binding domain"/>
    <property type="match status" value="1"/>
</dbReference>
<dbReference type="InterPro" id="IPR045843">
    <property type="entry name" value="IND-like"/>
</dbReference>
<evidence type="ECO:0000313" key="8">
    <source>
        <dbReference type="EMBL" id="KAK4774648.1"/>
    </source>
</evidence>
<dbReference type="InterPro" id="IPR011598">
    <property type="entry name" value="bHLH_dom"/>
</dbReference>
<dbReference type="AlphaFoldDB" id="A0AAN7QST2"/>
<keyword evidence="4" id="KW-0804">Transcription</keyword>
<dbReference type="InterPro" id="IPR045239">
    <property type="entry name" value="bHLH95_bHLH"/>
</dbReference>
<feature type="region of interest" description="Disordered" evidence="6">
    <location>
        <begin position="182"/>
        <end position="227"/>
    </location>
</feature>
<evidence type="ECO:0000256" key="3">
    <source>
        <dbReference type="ARBA" id="ARBA00023125"/>
    </source>
</evidence>
<feature type="domain" description="BHLH" evidence="7">
    <location>
        <begin position="215"/>
        <end position="264"/>
    </location>
</feature>
<sequence>MNRVVLQLQYCPPSMAGVNPNCPWDISEMRPLAPAAPHQQQPSPFMATANSSYLFSGHSYHSTACSLPLPPAWHDNQEFPESLNSLMIMDGFTGGEADKSSMNSSFQANKLENWEEQVLLNNSPNSSTDVKQEDSAGSYVYGHGNTADNYHSSTLRSANWSSAVSASSPKSCVTSMSTGVLNFSGRKNDGRHPPPDRSSECNSCATGGVPKKAKLQPSSSQSSLKVRKEKLGDRISAIHQLVSPFGKTDTASVLLEAIGYIRFLHEQIEALSLPYMGNAPGTTRNPNPVGGERNCIFPENPGQLLNLNCMKRRFGVSEQDAGEGAVRSLRSRGLCLVPVTCTLQVGSNNGADYWASAFGGGFR</sequence>
<dbReference type="InterPro" id="IPR036638">
    <property type="entry name" value="HLH_DNA-bd_sf"/>
</dbReference>
<keyword evidence="3" id="KW-0238">DNA-binding</keyword>
<evidence type="ECO:0000256" key="4">
    <source>
        <dbReference type="ARBA" id="ARBA00023163"/>
    </source>
</evidence>
<dbReference type="PROSITE" id="PS50888">
    <property type="entry name" value="BHLH"/>
    <property type="match status" value="1"/>
</dbReference>
<dbReference type="GO" id="GO:0000981">
    <property type="term" value="F:DNA-binding transcription factor activity, RNA polymerase II-specific"/>
    <property type="evidence" value="ECO:0007669"/>
    <property type="project" value="TreeGrafter"/>
</dbReference>
<dbReference type="Gene3D" id="4.10.280.10">
    <property type="entry name" value="Helix-loop-helix DNA-binding domain"/>
    <property type="match status" value="1"/>
</dbReference>
<name>A0AAN7QST2_TRANT</name>
<evidence type="ECO:0000259" key="7">
    <source>
        <dbReference type="PROSITE" id="PS50888"/>
    </source>
</evidence>
<comment type="caution">
    <text evidence="8">The sequence shown here is derived from an EMBL/GenBank/DDBJ whole genome shotgun (WGS) entry which is preliminary data.</text>
</comment>
<dbReference type="GO" id="GO:0000978">
    <property type="term" value="F:RNA polymerase II cis-regulatory region sequence-specific DNA binding"/>
    <property type="evidence" value="ECO:0007669"/>
    <property type="project" value="TreeGrafter"/>
</dbReference>
<keyword evidence="5" id="KW-0539">Nucleus</keyword>
<dbReference type="PANTHER" id="PTHR16223:SF136">
    <property type="entry name" value="TRANSCRIPTION FACTOR BHLH133-RELATED"/>
    <property type="match status" value="1"/>
</dbReference>
<proteinExistence type="predicted"/>
<reference evidence="8 9" key="1">
    <citation type="journal article" date="2023" name="Hortic Res">
        <title>Pangenome of water caltrop reveals structural variations and asymmetric subgenome divergence after allopolyploidization.</title>
        <authorList>
            <person name="Zhang X."/>
            <person name="Chen Y."/>
            <person name="Wang L."/>
            <person name="Yuan Y."/>
            <person name="Fang M."/>
            <person name="Shi L."/>
            <person name="Lu R."/>
            <person name="Comes H.P."/>
            <person name="Ma Y."/>
            <person name="Chen Y."/>
            <person name="Huang G."/>
            <person name="Zhou Y."/>
            <person name="Zheng Z."/>
            <person name="Qiu Y."/>
        </authorList>
    </citation>
    <scope>NUCLEOTIDE SEQUENCE [LARGE SCALE GENOMIC DNA]</scope>
    <source>
        <strain evidence="8">F231</strain>
    </source>
</reference>
<dbReference type="GO" id="GO:0005634">
    <property type="term" value="C:nucleus"/>
    <property type="evidence" value="ECO:0007669"/>
    <property type="project" value="UniProtKB-SubCell"/>
</dbReference>
<dbReference type="Proteomes" id="UP001346149">
    <property type="component" value="Unassembled WGS sequence"/>
</dbReference>
<evidence type="ECO:0000256" key="5">
    <source>
        <dbReference type="ARBA" id="ARBA00023242"/>
    </source>
</evidence>
<comment type="subcellular location">
    <subcellularLocation>
        <location evidence="1">Nucleus</location>
    </subcellularLocation>
</comment>
<dbReference type="GO" id="GO:0046983">
    <property type="term" value="F:protein dimerization activity"/>
    <property type="evidence" value="ECO:0007669"/>
    <property type="project" value="InterPro"/>
</dbReference>
<evidence type="ECO:0000256" key="6">
    <source>
        <dbReference type="SAM" id="MobiDB-lite"/>
    </source>
</evidence>
<keyword evidence="9" id="KW-1185">Reference proteome</keyword>
<protein>
    <recommendedName>
        <fullName evidence="7">BHLH domain-containing protein</fullName>
    </recommendedName>
</protein>
<accession>A0AAN7QST2</accession>
<feature type="compositionally biased region" description="Basic and acidic residues" evidence="6">
    <location>
        <begin position="186"/>
        <end position="199"/>
    </location>
</feature>